<organism evidence="4 5">
    <name type="scientific">Candidatus Woesebacteria bacterium GW2011_GWA1_37_7</name>
    <dbReference type="NCBI Taxonomy" id="1618545"/>
    <lineage>
        <taxon>Bacteria</taxon>
        <taxon>Candidatus Woeseibacteriota</taxon>
    </lineage>
</organism>
<dbReference type="InterPro" id="IPR001610">
    <property type="entry name" value="PAC"/>
</dbReference>
<gene>
    <name evidence="4" type="ORF">US53_C0015G0001</name>
</gene>
<keyword evidence="4" id="KW-0808">Transferase</keyword>
<evidence type="ECO:0000313" key="5">
    <source>
        <dbReference type="Proteomes" id="UP000034591"/>
    </source>
</evidence>
<dbReference type="GO" id="GO:0016301">
    <property type="term" value="F:kinase activity"/>
    <property type="evidence" value="ECO:0007669"/>
    <property type="project" value="UniProtKB-KW"/>
</dbReference>
<dbReference type="SUPFAM" id="SSF55785">
    <property type="entry name" value="PYP-like sensor domain (PAS domain)"/>
    <property type="match status" value="1"/>
</dbReference>
<dbReference type="Pfam" id="PF13426">
    <property type="entry name" value="PAS_9"/>
    <property type="match status" value="1"/>
</dbReference>
<keyword evidence="4" id="KW-0418">Kinase</keyword>
<reference evidence="4 5" key="1">
    <citation type="journal article" date="2015" name="Nature">
        <title>rRNA introns, odd ribosomes, and small enigmatic genomes across a large radiation of phyla.</title>
        <authorList>
            <person name="Brown C.T."/>
            <person name="Hug L.A."/>
            <person name="Thomas B.C."/>
            <person name="Sharon I."/>
            <person name="Castelle C.J."/>
            <person name="Singh A."/>
            <person name="Wilkins M.J."/>
            <person name="Williams K.H."/>
            <person name="Banfield J.F."/>
        </authorList>
    </citation>
    <scope>NUCLEOTIDE SEQUENCE [LARGE SCALE GENOMIC DNA]</scope>
</reference>
<dbReference type="InterPro" id="IPR000700">
    <property type="entry name" value="PAS-assoc_C"/>
</dbReference>
<feature type="domain" description="PAC" evidence="3">
    <location>
        <begin position="180"/>
        <end position="234"/>
    </location>
</feature>
<feature type="domain" description="PAS" evidence="2">
    <location>
        <begin position="117"/>
        <end position="155"/>
    </location>
</feature>
<dbReference type="EMBL" id="LBTI01000015">
    <property type="protein sequence ID" value="KKQ37574.1"/>
    <property type="molecule type" value="Genomic_DNA"/>
</dbReference>
<dbReference type="SMART" id="SM00086">
    <property type="entry name" value="PAC"/>
    <property type="match status" value="1"/>
</dbReference>
<comment type="caution">
    <text evidence="4">The sequence shown here is derived from an EMBL/GenBank/DDBJ whole genome shotgun (WGS) entry which is preliminary data.</text>
</comment>
<evidence type="ECO:0000256" key="1">
    <source>
        <dbReference type="SAM" id="Phobius"/>
    </source>
</evidence>
<dbReference type="PROSITE" id="PS50112">
    <property type="entry name" value="PAS"/>
    <property type="match status" value="1"/>
</dbReference>
<keyword evidence="1" id="KW-1133">Transmembrane helix</keyword>
<dbReference type="PROSITE" id="PS50113">
    <property type="entry name" value="PAC"/>
    <property type="match status" value="1"/>
</dbReference>
<sequence length="265" mass="29841">MNKDQLKILASILFYLVITFSLHPIVGNLVGMFILVPIVVSAWVYGKKGGLITGIVLAVLNYMLLRTLNILVTRDLIQIMMGSVAGIIIGFSFGFTRDKLSELENLRNQLIGLKLGVERSKDVIFITNKNGIITYANTAFTKTYGYTSDEWKGKTPRLIKSGKQTTQFYENFWGKIKSGQTIELSIINKTKDGRFISMEASVNPIISESQGILGFLAIQRDVTEKKRLDESLLSRSGELERLNSLMVDRELKMIELKDNLKNKTH</sequence>
<proteinExistence type="predicted"/>
<dbReference type="InterPro" id="IPR035965">
    <property type="entry name" value="PAS-like_dom_sf"/>
</dbReference>
<feature type="transmembrane region" description="Helical" evidence="1">
    <location>
        <begin position="51"/>
        <end position="69"/>
    </location>
</feature>
<protein>
    <submittedName>
        <fullName evidence="4">Multi-sensor hybrid histidine kinase</fullName>
    </submittedName>
</protein>
<evidence type="ECO:0000313" key="4">
    <source>
        <dbReference type="EMBL" id="KKQ37574.1"/>
    </source>
</evidence>
<name>A0A0G0JLF8_9BACT</name>
<keyword evidence="1" id="KW-0812">Transmembrane</keyword>
<dbReference type="CDD" id="cd00130">
    <property type="entry name" value="PAS"/>
    <property type="match status" value="1"/>
</dbReference>
<dbReference type="PANTHER" id="PTHR44757">
    <property type="entry name" value="DIGUANYLATE CYCLASE DGCP"/>
    <property type="match status" value="1"/>
</dbReference>
<evidence type="ECO:0000259" key="3">
    <source>
        <dbReference type="PROSITE" id="PS50113"/>
    </source>
</evidence>
<keyword evidence="1" id="KW-0472">Membrane</keyword>
<dbReference type="AlphaFoldDB" id="A0A0G0JLF8"/>
<dbReference type="Proteomes" id="UP000034591">
    <property type="component" value="Unassembled WGS sequence"/>
</dbReference>
<dbReference type="InterPro" id="IPR052155">
    <property type="entry name" value="Biofilm_reg_signaling"/>
</dbReference>
<feature type="transmembrane region" description="Helical" evidence="1">
    <location>
        <begin position="76"/>
        <end position="95"/>
    </location>
</feature>
<feature type="transmembrane region" description="Helical" evidence="1">
    <location>
        <begin position="12"/>
        <end position="45"/>
    </location>
</feature>
<dbReference type="STRING" id="1618545.US53_C0015G0001"/>
<dbReference type="Gene3D" id="3.30.450.20">
    <property type="entry name" value="PAS domain"/>
    <property type="match status" value="1"/>
</dbReference>
<dbReference type="PANTHER" id="PTHR44757:SF2">
    <property type="entry name" value="BIOFILM ARCHITECTURE MAINTENANCE PROTEIN MBAA"/>
    <property type="match status" value="1"/>
</dbReference>
<dbReference type="NCBIfam" id="TIGR00229">
    <property type="entry name" value="sensory_box"/>
    <property type="match status" value="1"/>
</dbReference>
<evidence type="ECO:0000259" key="2">
    <source>
        <dbReference type="PROSITE" id="PS50112"/>
    </source>
</evidence>
<dbReference type="InterPro" id="IPR000014">
    <property type="entry name" value="PAS"/>
</dbReference>
<accession>A0A0G0JLF8</accession>